<proteinExistence type="predicted"/>
<feature type="region of interest" description="Disordered" evidence="1">
    <location>
        <begin position="1"/>
        <end position="39"/>
    </location>
</feature>
<reference evidence="5" key="1">
    <citation type="submission" date="2015-12" db="EMBL/GenBank/DDBJ databases">
        <title>Update maize B73 reference genome by single molecule sequencing technologies.</title>
        <authorList>
            <consortium name="Maize Genome Sequencing Project"/>
            <person name="Ware D."/>
        </authorList>
    </citation>
    <scope>NUCLEOTIDE SEQUENCE [LARGE SCALE GENOMIC DNA]</scope>
    <source>
        <tissue evidence="5">Seedling</tissue>
    </source>
</reference>
<dbReference type="EMBL" id="CM000781">
    <property type="protein sequence ID" value="AQK68836.1"/>
    <property type="molecule type" value="Genomic_DNA"/>
</dbReference>
<gene>
    <name evidence="3" type="ORF">ZEAMMB73_Zm00001d015428</name>
    <name evidence="2" type="ORF">ZEAMMB73_Zm00001d026117</name>
    <name evidence="5" type="ORF">ZEAMMB73_Zm00001d042711</name>
    <name evidence="4" type="ORF">ZEAMMB73_Zm00001d044835</name>
</gene>
<evidence type="ECO:0000313" key="4">
    <source>
        <dbReference type="EMBL" id="AQL00973.1"/>
    </source>
</evidence>
<dbReference type="AlphaFoldDB" id="A0A1D6JCP2"/>
<dbReference type="EMBL" id="CM000785">
    <property type="protein sequence ID" value="AQL00973.1"/>
    <property type="molecule type" value="Genomic_DNA"/>
</dbReference>
<evidence type="ECO:0000313" key="5">
    <source>
        <dbReference type="EMBL" id="ONM36110.1"/>
    </source>
</evidence>
<name>A0A1D6JCP2_MAIZE</name>
<evidence type="ECO:0000256" key="1">
    <source>
        <dbReference type="SAM" id="MobiDB-lite"/>
    </source>
</evidence>
<evidence type="ECO:0000313" key="2">
    <source>
        <dbReference type="EMBL" id="AQK45600.1"/>
    </source>
</evidence>
<accession>A0A1D6JCP2</accession>
<dbReference type="EMBL" id="CM000786">
    <property type="protein sequence ID" value="AQK45600.1"/>
    <property type="molecule type" value="Genomic_DNA"/>
</dbReference>
<dbReference type="EMBL" id="CM007649">
    <property type="protein sequence ID" value="ONM36110.1"/>
    <property type="molecule type" value="Genomic_DNA"/>
</dbReference>
<organism evidence="5">
    <name type="scientific">Zea mays</name>
    <name type="common">Maize</name>
    <dbReference type="NCBI Taxonomy" id="4577"/>
    <lineage>
        <taxon>Eukaryota</taxon>
        <taxon>Viridiplantae</taxon>
        <taxon>Streptophyta</taxon>
        <taxon>Embryophyta</taxon>
        <taxon>Tracheophyta</taxon>
        <taxon>Spermatophyta</taxon>
        <taxon>Magnoliopsida</taxon>
        <taxon>Liliopsida</taxon>
        <taxon>Poales</taxon>
        <taxon>Poaceae</taxon>
        <taxon>PACMAD clade</taxon>
        <taxon>Panicoideae</taxon>
        <taxon>Andropogonodae</taxon>
        <taxon>Andropogoneae</taxon>
        <taxon>Tripsacinae</taxon>
        <taxon>Zea</taxon>
    </lineage>
</organism>
<sequence length="49" mass="5567">MTRGRASAPLCPPPLPRRQLPLGDERARPRAHHHHHASTPLVHLLARVW</sequence>
<protein>
    <submittedName>
        <fullName evidence="5">Aspartic proteinase A1</fullName>
    </submittedName>
</protein>
<evidence type="ECO:0000313" key="3">
    <source>
        <dbReference type="EMBL" id="AQK68836.1"/>
    </source>
</evidence>